<dbReference type="InterPro" id="IPR010388">
    <property type="entry name" value="Anaerobic_Co-chelatase"/>
</dbReference>
<protein>
    <submittedName>
        <fullName evidence="1">Cobalt chelatase (CbiK)</fullName>
    </submittedName>
</protein>
<evidence type="ECO:0000313" key="1">
    <source>
        <dbReference type="EMBL" id="SET03399.1"/>
    </source>
</evidence>
<reference evidence="1 2" key="1">
    <citation type="submission" date="2016-10" db="EMBL/GenBank/DDBJ databases">
        <authorList>
            <person name="de Groot N.N."/>
        </authorList>
    </citation>
    <scope>NUCLEOTIDE SEQUENCE [LARGE SCALE GENOMIC DNA]</scope>
    <source>
        <strain evidence="1 2">DSM 1801</strain>
    </source>
</reference>
<organism evidence="1 2">
    <name type="scientific">[Clostridium] polysaccharolyticum</name>
    <dbReference type="NCBI Taxonomy" id="29364"/>
    <lineage>
        <taxon>Bacteria</taxon>
        <taxon>Bacillati</taxon>
        <taxon>Bacillota</taxon>
        <taxon>Clostridia</taxon>
        <taxon>Lachnospirales</taxon>
        <taxon>Lachnospiraceae</taxon>
    </lineage>
</organism>
<dbReference type="EMBL" id="FOHN01000007">
    <property type="protein sequence ID" value="SET03399.1"/>
    <property type="molecule type" value="Genomic_DNA"/>
</dbReference>
<dbReference type="GO" id="GO:0019251">
    <property type="term" value="P:anaerobic cobalamin biosynthetic process"/>
    <property type="evidence" value="ECO:0007669"/>
    <property type="project" value="InterPro"/>
</dbReference>
<evidence type="ECO:0000313" key="2">
    <source>
        <dbReference type="Proteomes" id="UP000199800"/>
    </source>
</evidence>
<proteinExistence type="predicted"/>
<dbReference type="Gene3D" id="3.40.50.1400">
    <property type="match status" value="1"/>
</dbReference>
<dbReference type="GO" id="GO:0016852">
    <property type="term" value="F:sirohydrochlorin cobaltochelatase activity"/>
    <property type="evidence" value="ECO:0007669"/>
    <property type="project" value="InterPro"/>
</dbReference>
<sequence length="102" mass="11854">MVSFGTSNQEMHERTCFVVQKEVEKEFSDYKVYYVFTSGKIIGKIEKREGIHVHNLIEGMETILAEGITSLTVQPTYVTYGQEYKKYKSFIANTLGRWRGRC</sequence>
<dbReference type="STRING" id="29364.SAMN04487772_10731"/>
<dbReference type="Pfam" id="PF06180">
    <property type="entry name" value="CbiK"/>
    <property type="match status" value="1"/>
</dbReference>
<dbReference type="AlphaFoldDB" id="A0A1I0B9F9"/>
<keyword evidence="2" id="KW-1185">Reference proteome</keyword>
<dbReference type="RefSeq" id="WP_177180665.1">
    <property type="nucleotide sequence ID" value="NZ_FOHN01000007.1"/>
</dbReference>
<dbReference type="SUPFAM" id="SSF53800">
    <property type="entry name" value="Chelatase"/>
    <property type="match status" value="1"/>
</dbReference>
<dbReference type="Proteomes" id="UP000199800">
    <property type="component" value="Unassembled WGS sequence"/>
</dbReference>
<accession>A0A1I0B9F9</accession>
<gene>
    <name evidence="1" type="ORF">SAMN04487772_10731</name>
</gene>
<name>A0A1I0B9F9_9FIRM</name>